<dbReference type="InterPro" id="IPR052078">
    <property type="entry name" value="Trehalose_Metab_GTase"/>
</dbReference>
<evidence type="ECO:0000256" key="2">
    <source>
        <dbReference type="ARBA" id="ARBA00022676"/>
    </source>
</evidence>
<dbReference type="PANTHER" id="PTHR47779">
    <property type="entry name" value="SYNTHASE (CCG-9), PUTATIVE (AFU_ORTHOLOGUE AFUA_3G12100)-RELATED"/>
    <property type="match status" value="1"/>
</dbReference>
<dbReference type="SUPFAM" id="SSF53756">
    <property type="entry name" value="UDP-Glycosyltransferase/glycogen phosphorylase"/>
    <property type="match status" value="1"/>
</dbReference>
<gene>
    <name evidence="5" type="ORF">LCGC14_2836870</name>
</gene>
<sequence>MLSDREWDVYDSYCQQNARALEGDWDFIVIHDPQPAAMRTYTKNSTAKWIWRCHLDLSTPNAEVLDHILPIVAPYDTKIFHLPEYVPNNQDGHVEVIPPAIDPLSPKNMALSPDDAAFVCHQFGIDVDRPLLCQISRFDPWKDPLGVIDSYRHVKEEIEEVQLALVGSMATDDPEGWDFF</sequence>
<evidence type="ECO:0000313" key="5">
    <source>
        <dbReference type="EMBL" id="KKK79106.1"/>
    </source>
</evidence>
<feature type="non-terminal residue" evidence="5">
    <location>
        <position position="180"/>
    </location>
</feature>
<dbReference type="Pfam" id="PF21269">
    <property type="entry name" value="TreT_GT1"/>
    <property type="match status" value="1"/>
</dbReference>
<reference evidence="5" key="1">
    <citation type="journal article" date="2015" name="Nature">
        <title>Complex archaea that bridge the gap between prokaryotes and eukaryotes.</title>
        <authorList>
            <person name="Spang A."/>
            <person name="Saw J.H."/>
            <person name="Jorgensen S.L."/>
            <person name="Zaremba-Niedzwiedzka K."/>
            <person name="Martijn J."/>
            <person name="Lind A.E."/>
            <person name="van Eijk R."/>
            <person name="Schleper C."/>
            <person name="Guy L."/>
            <person name="Ettema T.J."/>
        </authorList>
    </citation>
    <scope>NUCLEOTIDE SEQUENCE</scope>
</reference>
<accession>A0A0F9B3H2</accession>
<proteinExistence type="inferred from homology"/>
<evidence type="ECO:0000256" key="3">
    <source>
        <dbReference type="ARBA" id="ARBA00022679"/>
    </source>
</evidence>
<comment type="caution">
    <text evidence="5">The sequence shown here is derived from an EMBL/GenBank/DDBJ whole genome shotgun (WGS) entry which is preliminary data.</text>
</comment>
<dbReference type="GO" id="GO:0016757">
    <property type="term" value="F:glycosyltransferase activity"/>
    <property type="evidence" value="ECO:0007669"/>
    <property type="project" value="UniProtKB-KW"/>
</dbReference>
<dbReference type="AlphaFoldDB" id="A0A0F9B3H2"/>
<organism evidence="5">
    <name type="scientific">marine sediment metagenome</name>
    <dbReference type="NCBI Taxonomy" id="412755"/>
    <lineage>
        <taxon>unclassified sequences</taxon>
        <taxon>metagenomes</taxon>
        <taxon>ecological metagenomes</taxon>
    </lineage>
</organism>
<keyword evidence="2" id="KW-0328">Glycosyltransferase</keyword>
<evidence type="ECO:0000259" key="4">
    <source>
        <dbReference type="Pfam" id="PF21269"/>
    </source>
</evidence>
<dbReference type="EMBL" id="LAZR01054182">
    <property type="protein sequence ID" value="KKK79106.1"/>
    <property type="molecule type" value="Genomic_DNA"/>
</dbReference>
<feature type="domain" description="Trehalose synthase N-terminal" evidence="4">
    <location>
        <begin position="2"/>
        <end position="87"/>
    </location>
</feature>
<dbReference type="Gene3D" id="3.40.50.2000">
    <property type="entry name" value="Glycogen Phosphorylase B"/>
    <property type="match status" value="2"/>
</dbReference>
<evidence type="ECO:0000256" key="1">
    <source>
        <dbReference type="ARBA" id="ARBA00009481"/>
    </source>
</evidence>
<protein>
    <recommendedName>
        <fullName evidence="4">Trehalose synthase N-terminal domain-containing protein</fullName>
    </recommendedName>
</protein>
<name>A0A0F9B3H2_9ZZZZ</name>
<dbReference type="InterPro" id="IPR049438">
    <property type="entry name" value="TreT_GT1"/>
</dbReference>
<dbReference type="PANTHER" id="PTHR47779:SF1">
    <property type="entry name" value="SYNTHASE (CCG-9), PUTATIVE (AFU_ORTHOLOGUE AFUA_3G12100)-RELATED"/>
    <property type="match status" value="1"/>
</dbReference>
<comment type="similarity">
    <text evidence="1">Belongs to the glycosyltransferase group 1 family. Glycosyltransferase 4 subfamily.</text>
</comment>
<keyword evidence="3" id="KW-0808">Transferase</keyword>